<dbReference type="InterPro" id="IPR001647">
    <property type="entry name" value="HTH_TetR"/>
</dbReference>
<reference evidence="4 5" key="1">
    <citation type="submission" date="2020-07" db="EMBL/GenBank/DDBJ databases">
        <title>Sequencing the genomes of 1000 actinobacteria strains.</title>
        <authorList>
            <person name="Klenk H.-P."/>
        </authorList>
    </citation>
    <scope>NUCLEOTIDE SEQUENCE [LARGE SCALE GENOMIC DNA]</scope>
    <source>
        <strain evidence="4 5">DSM 21349</strain>
    </source>
</reference>
<evidence type="ECO:0000313" key="5">
    <source>
        <dbReference type="Proteomes" id="UP000580910"/>
    </source>
</evidence>
<organism evidence="4 5">
    <name type="scientific">Nocardioides ginsengisegetis</name>
    <dbReference type="NCBI Taxonomy" id="661491"/>
    <lineage>
        <taxon>Bacteria</taxon>
        <taxon>Bacillati</taxon>
        <taxon>Actinomycetota</taxon>
        <taxon>Actinomycetes</taxon>
        <taxon>Propionibacteriales</taxon>
        <taxon>Nocardioidaceae</taxon>
        <taxon>Nocardioides</taxon>
    </lineage>
</organism>
<keyword evidence="1 2" id="KW-0238">DNA-binding</keyword>
<dbReference type="RefSeq" id="WP_220481258.1">
    <property type="nucleotide sequence ID" value="NZ_JACGXA010000001.1"/>
</dbReference>
<dbReference type="PRINTS" id="PR00455">
    <property type="entry name" value="HTHTETR"/>
</dbReference>
<dbReference type="PANTHER" id="PTHR30055">
    <property type="entry name" value="HTH-TYPE TRANSCRIPTIONAL REGULATOR RUTR"/>
    <property type="match status" value="1"/>
</dbReference>
<evidence type="ECO:0000259" key="3">
    <source>
        <dbReference type="PROSITE" id="PS50977"/>
    </source>
</evidence>
<name>A0A7W3IXW1_9ACTN</name>
<evidence type="ECO:0000256" key="1">
    <source>
        <dbReference type="ARBA" id="ARBA00023125"/>
    </source>
</evidence>
<dbReference type="SUPFAM" id="SSF46689">
    <property type="entry name" value="Homeodomain-like"/>
    <property type="match status" value="1"/>
</dbReference>
<evidence type="ECO:0000313" key="4">
    <source>
        <dbReference type="EMBL" id="MBA8802643.1"/>
    </source>
</evidence>
<gene>
    <name evidence="4" type="ORF">FB382_000934</name>
</gene>
<evidence type="ECO:0000256" key="2">
    <source>
        <dbReference type="PROSITE-ProRule" id="PRU00335"/>
    </source>
</evidence>
<protein>
    <submittedName>
        <fullName evidence="4">AcrR family transcriptional regulator</fullName>
    </submittedName>
</protein>
<feature type="DNA-binding region" description="H-T-H motif" evidence="2">
    <location>
        <begin position="42"/>
        <end position="61"/>
    </location>
</feature>
<dbReference type="PROSITE" id="PS50977">
    <property type="entry name" value="HTH_TETR_2"/>
    <property type="match status" value="1"/>
</dbReference>
<proteinExistence type="predicted"/>
<dbReference type="PANTHER" id="PTHR30055:SF209">
    <property type="entry name" value="POSSIBLE TRANSCRIPTIONAL REGULATORY PROTEIN (PROBABLY TETR-FAMILY)"/>
    <property type="match status" value="1"/>
</dbReference>
<dbReference type="GO" id="GO:0003700">
    <property type="term" value="F:DNA-binding transcription factor activity"/>
    <property type="evidence" value="ECO:0007669"/>
    <property type="project" value="TreeGrafter"/>
</dbReference>
<dbReference type="InterPro" id="IPR009057">
    <property type="entry name" value="Homeodomain-like_sf"/>
</dbReference>
<keyword evidence="5" id="KW-1185">Reference proteome</keyword>
<sequence length="211" mass="23242">MRSTERRVYRKTKRSEDEARTAARIVDAAETLHGTLGPSRTTIAAIAATAGVTRATVYRHFPDEETLFLACSGQWLARQRLPDPEVWSRHADPVLRLRAGLTDLYRYYRDGHQMLAHIHRDAEVVPTRLVERRRAAEEQWLACLLQPWPGRAGKILRAATAHAASFTTWQSLCLAQGLSNRAAVDLMVTMVAGQAGSAGRTSTTAAGSIGP</sequence>
<dbReference type="Proteomes" id="UP000580910">
    <property type="component" value="Unassembled WGS sequence"/>
</dbReference>
<feature type="domain" description="HTH tetR-type" evidence="3">
    <location>
        <begin position="19"/>
        <end position="79"/>
    </location>
</feature>
<dbReference type="Pfam" id="PF00440">
    <property type="entry name" value="TetR_N"/>
    <property type="match status" value="1"/>
</dbReference>
<dbReference type="Gene3D" id="1.10.357.10">
    <property type="entry name" value="Tetracycline Repressor, domain 2"/>
    <property type="match status" value="1"/>
</dbReference>
<accession>A0A7W3IXW1</accession>
<comment type="caution">
    <text evidence="4">The sequence shown here is derived from an EMBL/GenBank/DDBJ whole genome shotgun (WGS) entry which is preliminary data.</text>
</comment>
<dbReference type="GO" id="GO:0000976">
    <property type="term" value="F:transcription cis-regulatory region binding"/>
    <property type="evidence" value="ECO:0007669"/>
    <property type="project" value="TreeGrafter"/>
</dbReference>
<dbReference type="InterPro" id="IPR050109">
    <property type="entry name" value="HTH-type_TetR-like_transc_reg"/>
</dbReference>
<dbReference type="AlphaFoldDB" id="A0A7W3IXW1"/>
<dbReference type="EMBL" id="JACGXA010000001">
    <property type="protein sequence ID" value="MBA8802643.1"/>
    <property type="molecule type" value="Genomic_DNA"/>
</dbReference>